<name>A0ABS8G4G6_9ALTE</name>
<gene>
    <name evidence="3" type="ORF">LJ739_01965</name>
</gene>
<feature type="domain" description="Methyltransferase" evidence="2">
    <location>
        <begin position="72"/>
        <end position="166"/>
    </location>
</feature>
<dbReference type="CDD" id="cd02440">
    <property type="entry name" value="AdoMet_MTases"/>
    <property type="match status" value="1"/>
</dbReference>
<keyword evidence="4" id="KW-1185">Reference proteome</keyword>
<evidence type="ECO:0000256" key="1">
    <source>
        <dbReference type="ARBA" id="ARBA00022679"/>
    </source>
</evidence>
<dbReference type="Gene3D" id="3.40.50.150">
    <property type="entry name" value="Vaccinia Virus protein VP39"/>
    <property type="match status" value="1"/>
</dbReference>
<reference evidence="3 4" key="1">
    <citation type="submission" date="2021-10" db="EMBL/GenBank/DDBJ databases">
        <title>Draft genome of Aestuariibacter halophilus JC2043.</title>
        <authorList>
            <person name="Emsley S.A."/>
            <person name="Pfannmuller K.M."/>
            <person name="Ushijima B."/>
            <person name="Saw J.H."/>
            <person name="Videau P."/>
        </authorList>
    </citation>
    <scope>NUCLEOTIDE SEQUENCE [LARGE SCALE GENOMIC DNA]</scope>
    <source>
        <strain evidence="3 4">JC2043</strain>
    </source>
</reference>
<dbReference type="PANTHER" id="PTHR43861">
    <property type="entry name" value="TRANS-ACONITATE 2-METHYLTRANSFERASE-RELATED"/>
    <property type="match status" value="1"/>
</dbReference>
<sequence>MFKKLNAMTAKPSVWSAYTADVLWTDPHVSAQMLSFHLNPDINAASRSFDVIDASVDWLTATLGLGPNSCCIDFGCGPGLYTQRFRQRGVGTVVGVDFSARSLAYANEQASKAGLDIDYRLVNYLAYQDSRQYDLITLVMCDFCALSPVQRETLLRLFKTLLKPGGTIALDVFTDTRFARQVETVDLAKNAMGQFWSAQEYWCVHSSHGYDEQQVWLDTYVIIEAQRQWTVYNWLQHFSLERLTQELAACGLRPVKTCADLCGSPLSEGDEMAVLITHA</sequence>
<keyword evidence="1" id="KW-0808">Transferase</keyword>
<proteinExistence type="predicted"/>
<evidence type="ECO:0000313" key="3">
    <source>
        <dbReference type="EMBL" id="MCC2615006.1"/>
    </source>
</evidence>
<organism evidence="3 4">
    <name type="scientific">Fluctibacter halophilus</name>
    <dbReference type="NCBI Taxonomy" id="226011"/>
    <lineage>
        <taxon>Bacteria</taxon>
        <taxon>Pseudomonadati</taxon>
        <taxon>Pseudomonadota</taxon>
        <taxon>Gammaproteobacteria</taxon>
        <taxon>Alteromonadales</taxon>
        <taxon>Alteromonadaceae</taxon>
        <taxon>Fluctibacter</taxon>
    </lineage>
</organism>
<evidence type="ECO:0000313" key="4">
    <source>
        <dbReference type="Proteomes" id="UP001520878"/>
    </source>
</evidence>
<comment type="caution">
    <text evidence="3">The sequence shown here is derived from an EMBL/GenBank/DDBJ whole genome shotgun (WGS) entry which is preliminary data.</text>
</comment>
<dbReference type="RefSeq" id="WP_229156919.1">
    <property type="nucleotide sequence ID" value="NZ_JAJEWP010000001.1"/>
</dbReference>
<dbReference type="InterPro" id="IPR041698">
    <property type="entry name" value="Methyltransf_25"/>
</dbReference>
<accession>A0ABS8G4G6</accession>
<keyword evidence="3" id="KW-0489">Methyltransferase</keyword>
<dbReference type="GO" id="GO:0032259">
    <property type="term" value="P:methylation"/>
    <property type="evidence" value="ECO:0007669"/>
    <property type="project" value="UniProtKB-KW"/>
</dbReference>
<dbReference type="SUPFAM" id="SSF53335">
    <property type="entry name" value="S-adenosyl-L-methionine-dependent methyltransferases"/>
    <property type="match status" value="1"/>
</dbReference>
<dbReference type="InterPro" id="IPR029063">
    <property type="entry name" value="SAM-dependent_MTases_sf"/>
</dbReference>
<protein>
    <submittedName>
        <fullName evidence="3">Class I SAM-dependent methyltransferase</fullName>
    </submittedName>
</protein>
<evidence type="ECO:0000259" key="2">
    <source>
        <dbReference type="Pfam" id="PF13649"/>
    </source>
</evidence>
<dbReference type="GO" id="GO:0008168">
    <property type="term" value="F:methyltransferase activity"/>
    <property type="evidence" value="ECO:0007669"/>
    <property type="project" value="UniProtKB-KW"/>
</dbReference>
<dbReference type="Pfam" id="PF13649">
    <property type="entry name" value="Methyltransf_25"/>
    <property type="match status" value="1"/>
</dbReference>
<dbReference type="Proteomes" id="UP001520878">
    <property type="component" value="Unassembled WGS sequence"/>
</dbReference>
<dbReference type="EMBL" id="JAJEWP010000001">
    <property type="protein sequence ID" value="MCC2615006.1"/>
    <property type="molecule type" value="Genomic_DNA"/>
</dbReference>